<reference evidence="2" key="1">
    <citation type="journal article" date="2023" name="bioRxiv">
        <title>Scaffold-level genome assemblies of two parasitoid biocontrol wasps reveal the parthenogenesis mechanism and an associated novel virus.</title>
        <authorList>
            <person name="Inwood S."/>
            <person name="Skelly J."/>
            <person name="Guhlin J."/>
            <person name="Harrop T."/>
            <person name="Goldson S."/>
            <person name="Dearden P."/>
        </authorList>
    </citation>
    <scope>NUCLEOTIDE SEQUENCE</scope>
    <source>
        <strain evidence="2">Lincoln</strain>
        <tissue evidence="2">Whole body</tissue>
    </source>
</reference>
<protein>
    <submittedName>
        <fullName evidence="2">Uncharacterized protein</fullName>
    </submittedName>
</protein>
<keyword evidence="3" id="KW-1185">Reference proteome</keyword>
<feature type="region of interest" description="Disordered" evidence="1">
    <location>
        <begin position="79"/>
        <end position="122"/>
    </location>
</feature>
<evidence type="ECO:0000313" key="3">
    <source>
        <dbReference type="Proteomes" id="UP001168972"/>
    </source>
</evidence>
<dbReference type="AlphaFoldDB" id="A0AA39FZ02"/>
<evidence type="ECO:0000313" key="2">
    <source>
        <dbReference type="EMBL" id="KAK0178470.1"/>
    </source>
</evidence>
<reference evidence="2" key="2">
    <citation type="submission" date="2023-03" db="EMBL/GenBank/DDBJ databases">
        <authorList>
            <person name="Inwood S.N."/>
            <person name="Skelly J.G."/>
            <person name="Guhlin J."/>
            <person name="Harrop T.W.R."/>
            <person name="Goldson S.G."/>
            <person name="Dearden P.K."/>
        </authorList>
    </citation>
    <scope>NUCLEOTIDE SEQUENCE</scope>
    <source>
        <strain evidence="2">Lincoln</strain>
        <tissue evidence="2">Whole body</tissue>
    </source>
</reference>
<organism evidence="2 3">
    <name type="scientific">Microctonus hyperodae</name>
    <name type="common">Parasitoid wasp</name>
    <dbReference type="NCBI Taxonomy" id="165561"/>
    <lineage>
        <taxon>Eukaryota</taxon>
        <taxon>Metazoa</taxon>
        <taxon>Ecdysozoa</taxon>
        <taxon>Arthropoda</taxon>
        <taxon>Hexapoda</taxon>
        <taxon>Insecta</taxon>
        <taxon>Pterygota</taxon>
        <taxon>Neoptera</taxon>
        <taxon>Endopterygota</taxon>
        <taxon>Hymenoptera</taxon>
        <taxon>Apocrita</taxon>
        <taxon>Ichneumonoidea</taxon>
        <taxon>Braconidae</taxon>
        <taxon>Euphorinae</taxon>
        <taxon>Microctonus</taxon>
    </lineage>
</organism>
<proteinExistence type="predicted"/>
<accession>A0AA39FZ02</accession>
<name>A0AA39FZ02_MICHY</name>
<comment type="caution">
    <text evidence="2">The sequence shown here is derived from an EMBL/GenBank/DDBJ whole genome shotgun (WGS) entry which is preliminary data.</text>
</comment>
<gene>
    <name evidence="2" type="ORF">PV327_007361</name>
</gene>
<dbReference type="Proteomes" id="UP001168972">
    <property type="component" value="Unassembled WGS sequence"/>
</dbReference>
<feature type="compositionally biased region" description="Polar residues" evidence="1">
    <location>
        <begin position="86"/>
        <end position="122"/>
    </location>
</feature>
<sequence length="132" mass="15190">MEVVFETGFKKVLHNIEFQPQTAQNGKLLNEANHFINVKKFRINRISCGIKARKYVFEIYSSIKKPIIEPIKTTIDELKEPLPNRTMPSEATKRNTYYSSKSSNHLSKQTSNYDVCSSGSVSSNCDEYYEKV</sequence>
<dbReference type="EMBL" id="JAQQBR010000004">
    <property type="protein sequence ID" value="KAK0178470.1"/>
    <property type="molecule type" value="Genomic_DNA"/>
</dbReference>
<evidence type="ECO:0000256" key="1">
    <source>
        <dbReference type="SAM" id="MobiDB-lite"/>
    </source>
</evidence>